<reference evidence="6" key="2">
    <citation type="submission" date="2010-03" db="EMBL/GenBank/DDBJ databases">
        <authorList>
            <person name="Pajon A."/>
        </authorList>
    </citation>
    <scope>NUCLEOTIDE SEQUENCE</scope>
    <source>
        <strain evidence="6">Type strain: 18P13</strain>
    </source>
</reference>
<evidence type="ECO:0000259" key="5">
    <source>
        <dbReference type="Pfam" id="PF13305"/>
    </source>
</evidence>
<evidence type="ECO:0000313" key="6">
    <source>
        <dbReference type="EMBL" id="CBL17509.1"/>
    </source>
</evidence>
<gene>
    <name evidence="6" type="ordered locus">RUM_13970</name>
</gene>
<sequence>MPPKYKFTREEMIDAAVRVTRIKGIDAVTARDIADELGVSTQPIFTCFHTMEEAKREIRCAAERIYRGYAERGLGMPIPFYGFGMQYIRFAREEPELYKLLFLTPAESENGGAMGAMHRSQELLRTCLQQVYHLDAAAADLYFRDVWLMTHGIATLIVTGGCTYTEEEISSMMTGISISICKAIKEVPGFVEGSFDRDTEFRKLVAE</sequence>
<evidence type="ECO:0000313" key="7">
    <source>
        <dbReference type="Proteomes" id="UP000007054"/>
    </source>
</evidence>
<dbReference type="Gene3D" id="1.10.357.10">
    <property type="entry name" value="Tetracycline Repressor, domain 2"/>
    <property type="match status" value="1"/>
</dbReference>
<evidence type="ECO:0000256" key="1">
    <source>
        <dbReference type="ARBA" id="ARBA00023015"/>
    </source>
</evidence>
<dbReference type="BioCyc" id="RCHA213810:RUM_RS06795-MONOMER"/>
<dbReference type="HOGENOM" id="CLU_100170_0_0_9"/>
<dbReference type="GO" id="GO:0003677">
    <property type="term" value="F:DNA binding"/>
    <property type="evidence" value="ECO:0007669"/>
    <property type="project" value="UniProtKB-KW"/>
</dbReference>
<dbReference type="AlphaFoldDB" id="D4LD14"/>
<evidence type="ECO:0000259" key="4">
    <source>
        <dbReference type="Pfam" id="PF00440"/>
    </source>
</evidence>
<organism evidence="6 7">
    <name type="scientific">Ruminococcus champanellensis (strain DSM 18848 / JCM 17042 / KCTC 15320 / 18P13)</name>
    <dbReference type="NCBI Taxonomy" id="213810"/>
    <lineage>
        <taxon>Bacteria</taxon>
        <taxon>Bacillati</taxon>
        <taxon>Bacillota</taxon>
        <taxon>Clostridia</taxon>
        <taxon>Eubacteriales</taxon>
        <taxon>Oscillospiraceae</taxon>
        <taxon>Ruminococcus</taxon>
    </lineage>
</organism>
<dbReference type="RefSeq" id="WP_015558416.1">
    <property type="nucleotide sequence ID" value="NC_021039.1"/>
</dbReference>
<accession>D4LD14</accession>
<dbReference type="Pfam" id="PF00440">
    <property type="entry name" value="TetR_N"/>
    <property type="match status" value="1"/>
</dbReference>
<dbReference type="InterPro" id="IPR001647">
    <property type="entry name" value="HTH_TetR"/>
</dbReference>
<dbReference type="OrthoDB" id="66596at2"/>
<name>D4LD14_RUMC1</name>
<dbReference type="KEGG" id="rch:RUM_13970"/>
<dbReference type="InterPro" id="IPR036271">
    <property type="entry name" value="Tet_transcr_reg_TetR-rel_C_sf"/>
</dbReference>
<dbReference type="Pfam" id="PF13305">
    <property type="entry name" value="TetR_C_33"/>
    <property type="match status" value="1"/>
</dbReference>
<dbReference type="Proteomes" id="UP000007054">
    <property type="component" value="Chromosome"/>
</dbReference>
<keyword evidence="7" id="KW-1185">Reference proteome</keyword>
<protein>
    <submittedName>
        <fullName evidence="6">Bacterial regulatory proteins, tetR family</fullName>
    </submittedName>
</protein>
<evidence type="ECO:0000256" key="3">
    <source>
        <dbReference type="ARBA" id="ARBA00023163"/>
    </source>
</evidence>
<dbReference type="InterPro" id="IPR025996">
    <property type="entry name" value="MT1864/Rv1816-like_C"/>
</dbReference>
<reference evidence="6" key="1">
    <citation type="submission" date="2010-03" db="EMBL/GenBank/DDBJ databases">
        <title>The genome sequence of Ruminococcus sp. 18P13.</title>
        <authorList>
            <consortium name="metaHIT consortium -- http://www.metahit.eu/"/>
            <person name="Pajon A."/>
            <person name="Turner K."/>
            <person name="Parkhill J."/>
            <person name="Bernalier A."/>
        </authorList>
    </citation>
    <scope>NUCLEOTIDE SEQUENCE [LARGE SCALE GENOMIC DNA]</scope>
    <source>
        <strain evidence="6">Type strain: 18P13</strain>
    </source>
</reference>
<evidence type="ECO:0000256" key="2">
    <source>
        <dbReference type="ARBA" id="ARBA00023125"/>
    </source>
</evidence>
<dbReference type="STRING" id="213810.RUM_13970"/>
<dbReference type="GeneID" id="83156127"/>
<dbReference type="EMBL" id="FP929052">
    <property type="protein sequence ID" value="CBL17509.1"/>
    <property type="molecule type" value="Genomic_DNA"/>
</dbReference>
<feature type="domain" description="HTH tetR-type" evidence="4">
    <location>
        <begin position="13"/>
        <end position="53"/>
    </location>
</feature>
<keyword evidence="3" id="KW-0804">Transcription</keyword>
<dbReference type="InterPro" id="IPR009057">
    <property type="entry name" value="Homeodomain-like_sf"/>
</dbReference>
<keyword evidence="2" id="KW-0238">DNA-binding</keyword>
<proteinExistence type="predicted"/>
<dbReference type="Gene3D" id="1.10.10.60">
    <property type="entry name" value="Homeodomain-like"/>
    <property type="match status" value="1"/>
</dbReference>
<feature type="domain" description="HTH-type transcriptional regulator MT1864/Rv1816-like C-terminal" evidence="5">
    <location>
        <begin position="83"/>
        <end position="162"/>
    </location>
</feature>
<dbReference type="SUPFAM" id="SSF46689">
    <property type="entry name" value="Homeodomain-like"/>
    <property type="match status" value="1"/>
</dbReference>
<keyword evidence="1" id="KW-0805">Transcription regulation</keyword>
<dbReference type="SUPFAM" id="SSF48498">
    <property type="entry name" value="Tetracyclin repressor-like, C-terminal domain"/>
    <property type="match status" value="1"/>
</dbReference>
<dbReference type="PATRIC" id="fig|213810.4.peg.1292"/>